<evidence type="ECO:0000256" key="2">
    <source>
        <dbReference type="SAM" id="Phobius"/>
    </source>
</evidence>
<comment type="caution">
    <text evidence="3">The sequence shown here is derived from an EMBL/GenBank/DDBJ whole genome shotgun (WGS) entry which is preliminary data.</text>
</comment>
<keyword evidence="2" id="KW-0472">Membrane</keyword>
<proteinExistence type="predicted"/>
<evidence type="ECO:0000256" key="1">
    <source>
        <dbReference type="SAM" id="MobiDB-lite"/>
    </source>
</evidence>
<dbReference type="EMBL" id="JRES01000080">
    <property type="protein sequence ID" value="KNC34315.1"/>
    <property type="molecule type" value="Genomic_DNA"/>
</dbReference>
<sequence length="169" mass="18556">MLATSNLFYIFEFRIYRIDYGGHVFGIGQLFFVAHIASIGLPRLTITRPGRNNSVLPLRPSPEADLKDTLPSCPCSAQPTVYTLPWQVKITKWSAPEAMSQQVKPGKTSMGKRLLPSSVKPMLPKQAECESPAEIFNTLPGKSMGRGSNSEPSSLLSRPRAPSSLQPNE</sequence>
<keyword evidence="2" id="KW-1133">Transmembrane helix</keyword>
<evidence type="ECO:0000313" key="4">
    <source>
        <dbReference type="Proteomes" id="UP000037069"/>
    </source>
</evidence>
<dbReference type="Proteomes" id="UP000037069">
    <property type="component" value="Unassembled WGS sequence"/>
</dbReference>
<feature type="transmembrane region" description="Helical" evidence="2">
    <location>
        <begin position="20"/>
        <end position="41"/>
    </location>
</feature>
<keyword evidence="4" id="KW-1185">Reference proteome</keyword>
<feature type="compositionally biased region" description="Low complexity" evidence="1">
    <location>
        <begin position="146"/>
        <end position="169"/>
    </location>
</feature>
<name>A0A0L0CPM6_LUCCU</name>
<keyword evidence="2" id="KW-0812">Transmembrane</keyword>
<gene>
    <name evidence="3" type="ORF">FF38_05984</name>
</gene>
<accession>A0A0L0CPM6</accession>
<dbReference type="AlphaFoldDB" id="A0A0L0CPM6"/>
<feature type="region of interest" description="Disordered" evidence="1">
    <location>
        <begin position="123"/>
        <end position="169"/>
    </location>
</feature>
<organism evidence="3 4">
    <name type="scientific">Lucilia cuprina</name>
    <name type="common">Green bottle fly</name>
    <name type="synonym">Australian sheep blowfly</name>
    <dbReference type="NCBI Taxonomy" id="7375"/>
    <lineage>
        <taxon>Eukaryota</taxon>
        <taxon>Metazoa</taxon>
        <taxon>Ecdysozoa</taxon>
        <taxon>Arthropoda</taxon>
        <taxon>Hexapoda</taxon>
        <taxon>Insecta</taxon>
        <taxon>Pterygota</taxon>
        <taxon>Neoptera</taxon>
        <taxon>Endopterygota</taxon>
        <taxon>Diptera</taxon>
        <taxon>Brachycera</taxon>
        <taxon>Muscomorpha</taxon>
        <taxon>Oestroidea</taxon>
        <taxon>Calliphoridae</taxon>
        <taxon>Luciliinae</taxon>
        <taxon>Lucilia</taxon>
    </lineage>
</organism>
<protein>
    <submittedName>
        <fullName evidence="3">Uncharacterized protein</fullName>
    </submittedName>
</protein>
<evidence type="ECO:0000313" key="3">
    <source>
        <dbReference type="EMBL" id="KNC34315.1"/>
    </source>
</evidence>
<reference evidence="3 4" key="1">
    <citation type="journal article" date="2015" name="Nat. Commun.">
        <title>Lucilia cuprina genome unlocks parasitic fly biology to underpin future interventions.</title>
        <authorList>
            <person name="Anstead C.A."/>
            <person name="Korhonen P.K."/>
            <person name="Young N.D."/>
            <person name="Hall R.S."/>
            <person name="Jex A.R."/>
            <person name="Murali S.C."/>
            <person name="Hughes D.S."/>
            <person name="Lee S.F."/>
            <person name="Perry T."/>
            <person name="Stroehlein A.J."/>
            <person name="Ansell B.R."/>
            <person name="Breugelmans B."/>
            <person name="Hofmann A."/>
            <person name="Qu J."/>
            <person name="Dugan S."/>
            <person name="Lee S.L."/>
            <person name="Chao H."/>
            <person name="Dinh H."/>
            <person name="Han Y."/>
            <person name="Doddapaneni H.V."/>
            <person name="Worley K.C."/>
            <person name="Muzny D.M."/>
            <person name="Ioannidis P."/>
            <person name="Waterhouse R.M."/>
            <person name="Zdobnov E.M."/>
            <person name="James P.J."/>
            <person name="Bagnall N.H."/>
            <person name="Kotze A.C."/>
            <person name="Gibbs R.A."/>
            <person name="Richards S."/>
            <person name="Batterham P."/>
            <person name="Gasser R.B."/>
        </authorList>
    </citation>
    <scope>NUCLEOTIDE SEQUENCE [LARGE SCALE GENOMIC DNA]</scope>
    <source>
        <strain evidence="3 4">LS</strain>
        <tissue evidence="3">Full body</tissue>
    </source>
</reference>